<accession>A0ACA9KYR7</accession>
<proteinExistence type="predicted"/>
<feature type="non-terminal residue" evidence="1">
    <location>
        <position position="1"/>
    </location>
</feature>
<comment type="caution">
    <text evidence="1">The sequence shown here is derived from an EMBL/GenBank/DDBJ whole genome shotgun (WGS) entry which is preliminary data.</text>
</comment>
<organism evidence="1 2">
    <name type="scientific">Racocetra persica</name>
    <dbReference type="NCBI Taxonomy" id="160502"/>
    <lineage>
        <taxon>Eukaryota</taxon>
        <taxon>Fungi</taxon>
        <taxon>Fungi incertae sedis</taxon>
        <taxon>Mucoromycota</taxon>
        <taxon>Glomeromycotina</taxon>
        <taxon>Glomeromycetes</taxon>
        <taxon>Diversisporales</taxon>
        <taxon>Gigasporaceae</taxon>
        <taxon>Racocetra</taxon>
    </lineage>
</organism>
<dbReference type="Proteomes" id="UP000789920">
    <property type="component" value="Unassembled WGS sequence"/>
</dbReference>
<sequence length="126" mass="14724">TYYLYRQFLPQNVLAIRSDCIYVKGELPAKILKQADKYHITKYQQVTFFGEENIFIHDTQELKARLVNDPSAREKLIRKVKTILQELDQELKNSCQKVGCPPTCRQIPTLPQQVLTQLKIMENQAD</sequence>
<evidence type="ECO:0000313" key="1">
    <source>
        <dbReference type="EMBL" id="CAG8501366.1"/>
    </source>
</evidence>
<name>A0ACA9KYR7_9GLOM</name>
<gene>
    <name evidence="1" type="ORF">RPERSI_LOCUS1838</name>
</gene>
<evidence type="ECO:0000313" key="2">
    <source>
        <dbReference type="Proteomes" id="UP000789920"/>
    </source>
</evidence>
<dbReference type="EMBL" id="CAJVQC010001835">
    <property type="protein sequence ID" value="CAG8501366.1"/>
    <property type="molecule type" value="Genomic_DNA"/>
</dbReference>
<reference evidence="1" key="1">
    <citation type="submission" date="2021-06" db="EMBL/GenBank/DDBJ databases">
        <authorList>
            <person name="Kallberg Y."/>
            <person name="Tangrot J."/>
            <person name="Rosling A."/>
        </authorList>
    </citation>
    <scope>NUCLEOTIDE SEQUENCE</scope>
    <source>
        <strain evidence="1">MA461A</strain>
    </source>
</reference>
<keyword evidence="2" id="KW-1185">Reference proteome</keyword>
<protein>
    <submittedName>
        <fullName evidence="1">24838_t:CDS:1</fullName>
    </submittedName>
</protein>